<dbReference type="RefSeq" id="WP_055738488.1">
    <property type="nucleotide sequence ID" value="NZ_JAAIWL010000015.1"/>
</dbReference>
<keyword evidence="1" id="KW-0812">Transmembrane</keyword>
<comment type="caution">
    <text evidence="2">The sequence shown here is derived from an EMBL/GenBank/DDBJ whole genome shotgun (WGS) entry which is preliminary data.</text>
</comment>
<dbReference type="NCBIfam" id="TIGR01167">
    <property type="entry name" value="LPXTG_anchor"/>
    <property type="match status" value="1"/>
</dbReference>
<organism evidence="2 3">
    <name type="scientific">Heyndrickxia shackletonii</name>
    <dbReference type="NCBI Taxonomy" id="157838"/>
    <lineage>
        <taxon>Bacteria</taxon>
        <taxon>Bacillati</taxon>
        <taxon>Bacillota</taxon>
        <taxon>Bacilli</taxon>
        <taxon>Bacillales</taxon>
        <taxon>Bacillaceae</taxon>
        <taxon>Heyndrickxia</taxon>
    </lineage>
</organism>
<dbReference type="STRING" id="157838.AN964_04105"/>
<protein>
    <recommendedName>
        <fullName evidence="4">LPXTG cell wall anchor domain-containing protein</fullName>
    </recommendedName>
</protein>
<evidence type="ECO:0008006" key="4">
    <source>
        <dbReference type="Google" id="ProtNLM"/>
    </source>
</evidence>
<gene>
    <name evidence="2" type="ORF">AN964_04105</name>
</gene>
<keyword evidence="1" id="KW-1133">Transmembrane helix</keyword>
<feature type="transmembrane region" description="Helical" evidence="1">
    <location>
        <begin position="173"/>
        <end position="193"/>
    </location>
</feature>
<sequence>MKKRIISLPLVLTVIFIIISPIGKIWAASNTNEIDIATSPHKVLFDVDNLKPGDWATRDLHVQNLGKQDFKYTTSIHFESGSKLFFKALKLKVSDKKGELYSGKLADFNKLDYRKLAKADEETLTFRVDVPTEVGNEYQGLTCKFTIKLYVEGTLGGILPADKSLLSNTGSNVLNAMAGGIILIIGGSSFYLFKRKRAVDIK</sequence>
<proteinExistence type="predicted"/>
<dbReference type="Proteomes" id="UP000051888">
    <property type="component" value="Unassembled WGS sequence"/>
</dbReference>
<keyword evidence="1" id="KW-0472">Membrane</keyword>
<evidence type="ECO:0000313" key="3">
    <source>
        <dbReference type="Proteomes" id="UP000051888"/>
    </source>
</evidence>
<dbReference type="OrthoDB" id="2566057at2"/>
<dbReference type="Pfam" id="PF12389">
    <property type="entry name" value="Peptidase_M73"/>
    <property type="match status" value="1"/>
</dbReference>
<name>A0A0Q3TFG0_9BACI</name>
<dbReference type="InterPro" id="IPR022121">
    <property type="entry name" value="Peptidase_M73_camelysin"/>
</dbReference>
<evidence type="ECO:0000313" key="2">
    <source>
        <dbReference type="EMBL" id="KQL52782.1"/>
    </source>
</evidence>
<keyword evidence="3" id="KW-1185">Reference proteome</keyword>
<dbReference type="AlphaFoldDB" id="A0A0Q3TFG0"/>
<dbReference type="EMBL" id="LJJC01000004">
    <property type="protein sequence ID" value="KQL52782.1"/>
    <property type="molecule type" value="Genomic_DNA"/>
</dbReference>
<evidence type="ECO:0000256" key="1">
    <source>
        <dbReference type="SAM" id="Phobius"/>
    </source>
</evidence>
<accession>A0A0Q3TFG0</accession>
<dbReference type="PATRIC" id="fig|157838.3.peg.911"/>
<reference evidence="2 3" key="1">
    <citation type="submission" date="2015-09" db="EMBL/GenBank/DDBJ databases">
        <title>Genome sequencing project for genomic taxonomy and phylogenomics of Bacillus-like bacteria.</title>
        <authorList>
            <person name="Liu B."/>
            <person name="Wang J."/>
            <person name="Zhu Y."/>
            <person name="Liu G."/>
            <person name="Chen Q."/>
            <person name="Chen Z."/>
            <person name="Lan J."/>
            <person name="Che J."/>
            <person name="Ge C."/>
            <person name="Shi H."/>
            <person name="Pan Z."/>
            <person name="Liu X."/>
        </authorList>
    </citation>
    <scope>NUCLEOTIDE SEQUENCE [LARGE SCALE GENOMIC DNA]</scope>
    <source>
        <strain evidence="2 3">LMG 18435</strain>
    </source>
</reference>